<dbReference type="OrthoDB" id="10257284at2759"/>
<evidence type="ECO:0000256" key="7">
    <source>
        <dbReference type="ARBA" id="ARBA00023180"/>
    </source>
</evidence>
<keyword evidence="8" id="KW-0812">Transmembrane</keyword>
<dbReference type="SUPFAM" id="SSF53254">
    <property type="entry name" value="Phosphoglycerate mutase-like"/>
    <property type="match status" value="1"/>
</dbReference>
<evidence type="ECO:0000256" key="2">
    <source>
        <dbReference type="ARBA" id="ARBA00005375"/>
    </source>
</evidence>
<keyword evidence="8" id="KW-0472">Membrane</keyword>
<comment type="similarity">
    <text evidence="2">Belongs to the histidine acid phosphatase family.</text>
</comment>
<protein>
    <recommendedName>
        <fullName evidence="3">acid phosphatase</fullName>
        <ecNumber evidence="3">3.1.3.2</ecNumber>
    </recommendedName>
</protein>
<evidence type="ECO:0000313" key="9">
    <source>
        <dbReference type="EMBL" id="CAG9819536.1"/>
    </source>
</evidence>
<keyword evidence="6" id="KW-1015">Disulfide bond</keyword>
<keyword evidence="4" id="KW-0732">Signal</keyword>
<proteinExistence type="inferred from homology"/>
<dbReference type="InterPro" id="IPR029033">
    <property type="entry name" value="His_PPase_superfam"/>
</dbReference>
<dbReference type="PANTHER" id="PTHR11567">
    <property type="entry name" value="ACID PHOSPHATASE-RELATED"/>
    <property type="match status" value="1"/>
</dbReference>
<dbReference type="InterPro" id="IPR000560">
    <property type="entry name" value="His_Pase_clade-2"/>
</dbReference>
<keyword evidence="8" id="KW-1133">Transmembrane helix</keyword>
<evidence type="ECO:0000256" key="6">
    <source>
        <dbReference type="ARBA" id="ARBA00023157"/>
    </source>
</evidence>
<evidence type="ECO:0000256" key="8">
    <source>
        <dbReference type="SAM" id="Phobius"/>
    </source>
</evidence>
<evidence type="ECO:0000256" key="1">
    <source>
        <dbReference type="ARBA" id="ARBA00000032"/>
    </source>
</evidence>
<keyword evidence="5" id="KW-0378">Hydrolase</keyword>
<dbReference type="InterPro" id="IPR050645">
    <property type="entry name" value="Histidine_acid_phosphatase"/>
</dbReference>
<keyword evidence="7" id="KW-0325">Glycoprotein</keyword>
<gene>
    <name evidence="9" type="ORF">PHAECO_LOCUS7559</name>
</gene>
<name>A0A9N9SGM4_PHACE</name>
<evidence type="ECO:0000256" key="4">
    <source>
        <dbReference type="ARBA" id="ARBA00022729"/>
    </source>
</evidence>
<organism evidence="9 10">
    <name type="scientific">Phaedon cochleariae</name>
    <name type="common">Mustard beetle</name>
    <dbReference type="NCBI Taxonomy" id="80249"/>
    <lineage>
        <taxon>Eukaryota</taxon>
        <taxon>Metazoa</taxon>
        <taxon>Ecdysozoa</taxon>
        <taxon>Arthropoda</taxon>
        <taxon>Hexapoda</taxon>
        <taxon>Insecta</taxon>
        <taxon>Pterygota</taxon>
        <taxon>Neoptera</taxon>
        <taxon>Endopterygota</taxon>
        <taxon>Coleoptera</taxon>
        <taxon>Polyphaga</taxon>
        <taxon>Cucujiformia</taxon>
        <taxon>Chrysomeloidea</taxon>
        <taxon>Chrysomelidae</taxon>
        <taxon>Chrysomelinae</taxon>
        <taxon>Chrysomelini</taxon>
        <taxon>Phaedon</taxon>
    </lineage>
</organism>
<evidence type="ECO:0000256" key="3">
    <source>
        <dbReference type="ARBA" id="ARBA00012646"/>
    </source>
</evidence>
<evidence type="ECO:0000313" key="10">
    <source>
        <dbReference type="Proteomes" id="UP001153737"/>
    </source>
</evidence>
<dbReference type="PANTHER" id="PTHR11567:SF211">
    <property type="entry name" value="PROSTATIC ACID PHOSPHATASE"/>
    <property type="match status" value="1"/>
</dbReference>
<evidence type="ECO:0000256" key="5">
    <source>
        <dbReference type="ARBA" id="ARBA00022801"/>
    </source>
</evidence>
<keyword evidence="10" id="KW-1185">Reference proteome</keyword>
<dbReference type="Proteomes" id="UP001153737">
    <property type="component" value="Chromosome 3"/>
</dbReference>
<feature type="transmembrane region" description="Helical" evidence="8">
    <location>
        <begin position="27"/>
        <end position="47"/>
    </location>
</feature>
<dbReference type="EMBL" id="OU896709">
    <property type="protein sequence ID" value="CAG9819536.1"/>
    <property type="molecule type" value="Genomic_DNA"/>
</dbReference>
<dbReference type="Gene3D" id="3.40.50.1240">
    <property type="entry name" value="Phosphoglycerate mutase-like"/>
    <property type="match status" value="1"/>
</dbReference>
<feature type="non-terminal residue" evidence="9">
    <location>
        <position position="415"/>
    </location>
</feature>
<dbReference type="GO" id="GO:0003993">
    <property type="term" value="F:acid phosphatase activity"/>
    <property type="evidence" value="ECO:0007669"/>
    <property type="project" value="UniProtKB-EC"/>
</dbReference>
<dbReference type="AlphaFoldDB" id="A0A9N9SGM4"/>
<sequence>MKRVQSIKLIIQVVTSHQRKMQRQERFFVISLYICVATLLAFVSGTVHHNYISNRFDHFTEDEYNTIFPHKEDERGTLKLINVLFRHGNRTADSQAELYPRDPYLNNTYFPYGLGQLTRIGKRREYDIGVALRKRYNNFLGQYYYPEIVEAISTDYNRTKMSLQLVLAGLFPPRRDDMFDDNFFWQPIPFNYFPRPQDRVLLGVLCPRYLEIYEQYCASNRIQGKFQKYQKIFDYVSQHSGLNVTRFQHLYQLYFGLSTESEYGLDMPAWTNAVWPDTIVKLSIEEYYISMGNSNLRKMAAGYFLHKLLEDARRKMSDTSKLTRKIHLYSAHENNIAQLLIALGVFEPHIPNYGAYAILELHKVNGVYGFKIFYDNWTGGGPRLLKMPRCGEFCPFDRFISLIDEHLPINHENLC</sequence>
<comment type="catalytic activity">
    <reaction evidence="1">
        <text>a phosphate monoester + H2O = an alcohol + phosphate</text>
        <dbReference type="Rhea" id="RHEA:15017"/>
        <dbReference type="ChEBI" id="CHEBI:15377"/>
        <dbReference type="ChEBI" id="CHEBI:30879"/>
        <dbReference type="ChEBI" id="CHEBI:43474"/>
        <dbReference type="ChEBI" id="CHEBI:67140"/>
        <dbReference type="EC" id="3.1.3.2"/>
    </reaction>
</comment>
<dbReference type="EC" id="3.1.3.2" evidence="3"/>
<reference evidence="9" key="2">
    <citation type="submission" date="2022-10" db="EMBL/GenBank/DDBJ databases">
        <authorList>
            <consortium name="ENA_rothamsted_submissions"/>
            <consortium name="culmorum"/>
            <person name="King R."/>
        </authorList>
    </citation>
    <scope>NUCLEOTIDE SEQUENCE</scope>
</reference>
<dbReference type="Pfam" id="PF00328">
    <property type="entry name" value="His_Phos_2"/>
    <property type="match status" value="1"/>
</dbReference>
<reference evidence="9" key="1">
    <citation type="submission" date="2022-01" db="EMBL/GenBank/DDBJ databases">
        <authorList>
            <person name="King R."/>
        </authorList>
    </citation>
    <scope>NUCLEOTIDE SEQUENCE</scope>
</reference>
<dbReference type="CDD" id="cd07061">
    <property type="entry name" value="HP_HAP_like"/>
    <property type="match status" value="1"/>
</dbReference>
<accession>A0A9N9SGM4</accession>